<dbReference type="EMBL" id="RPOK01000005">
    <property type="protein sequence ID" value="RPJ65423.1"/>
    <property type="molecule type" value="Genomic_DNA"/>
</dbReference>
<feature type="transmembrane region" description="Helical" evidence="11">
    <location>
        <begin position="198"/>
        <end position="220"/>
    </location>
</feature>
<sequence>MPMKFHSLRWKITGLVLLVVLSFNFLMQFAIWLIESSHRDIGNRPIKDWLDNALIHPAERRLEQGNSESITTLLSHYCNRPTQAITHAGQHYASITINDLYLLDEQGNYVWSCDPSLPKFNAFMHLPIASRDDVADAIVGRFNSGVEQLEGDDYLVVKGVYQPNGAVYRVLVSQQTWQRNQQFSKLLYYPVEILDRGLSWSAASLLIGFLPALCLAFLIASRISKKVREITQVIGQWAAGNFSARLKVTAKDDTGKALSQLNQMAEDIRRLVEQKQALAEKSERQRIAAELHDTVKQLLYANNLQLAGASASLGQDNDKAALILSEAIKTNKKAFNNINLLIEALKPIDWDHTTLSTALKQELARWRSDKPIELDVKIEDDIALSPDQSYVFYRCVHEALQNVVKHSQAKQVDVALNKQDGQIICTISDDGIGLSEGKGEGQGLVLMRSRLEAIKGTLSITSGQGCTVTITLEAQS</sequence>
<feature type="domain" description="HAMP" evidence="12">
    <location>
        <begin position="221"/>
        <end position="273"/>
    </location>
</feature>
<dbReference type="OrthoDB" id="9811306at2"/>
<keyword evidence="9 11" id="KW-0472">Membrane</keyword>
<keyword evidence="6" id="KW-0418">Kinase</keyword>
<reference evidence="13 14" key="1">
    <citation type="submission" date="2018-11" db="EMBL/GenBank/DDBJ databases">
        <authorList>
            <person name="Ye M.-Q."/>
            <person name="Du Z.-J."/>
        </authorList>
    </citation>
    <scope>NUCLEOTIDE SEQUENCE [LARGE SCALE GENOMIC DNA]</scope>
    <source>
        <strain evidence="13 14">U0105</strain>
    </source>
</reference>
<dbReference type="CDD" id="cd16917">
    <property type="entry name" value="HATPase_UhpB-NarQ-NarX-like"/>
    <property type="match status" value="1"/>
</dbReference>
<dbReference type="PANTHER" id="PTHR24421">
    <property type="entry name" value="NITRATE/NITRITE SENSOR PROTEIN NARX-RELATED"/>
    <property type="match status" value="1"/>
</dbReference>
<evidence type="ECO:0000256" key="3">
    <source>
        <dbReference type="ARBA" id="ARBA00022553"/>
    </source>
</evidence>
<proteinExistence type="predicted"/>
<dbReference type="PROSITE" id="PS50885">
    <property type="entry name" value="HAMP"/>
    <property type="match status" value="1"/>
</dbReference>
<dbReference type="Gene3D" id="1.20.5.1930">
    <property type="match status" value="1"/>
</dbReference>
<dbReference type="AlphaFoldDB" id="A0A3N5XY38"/>
<comment type="subcellular location">
    <subcellularLocation>
        <location evidence="1">Cell membrane</location>
        <topology evidence="1">Multi-pass membrane protein</topology>
    </subcellularLocation>
</comment>
<dbReference type="GO" id="GO:0000155">
    <property type="term" value="F:phosphorelay sensor kinase activity"/>
    <property type="evidence" value="ECO:0007669"/>
    <property type="project" value="InterPro"/>
</dbReference>
<dbReference type="SUPFAM" id="SSF158472">
    <property type="entry name" value="HAMP domain-like"/>
    <property type="match status" value="1"/>
</dbReference>
<gene>
    <name evidence="13" type="ORF">DRW07_16095</name>
</gene>
<evidence type="ECO:0000256" key="2">
    <source>
        <dbReference type="ARBA" id="ARBA00022475"/>
    </source>
</evidence>
<evidence type="ECO:0000256" key="7">
    <source>
        <dbReference type="ARBA" id="ARBA00022989"/>
    </source>
</evidence>
<feature type="transmembrane region" description="Helical" evidence="11">
    <location>
        <begin position="12"/>
        <end position="34"/>
    </location>
</feature>
<keyword evidence="5 11" id="KW-0812">Transmembrane</keyword>
<evidence type="ECO:0000313" key="13">
    <source>
        <dbReference type="EMBL" id="RPJ65423.1"/>
    </source>
</evidence>
<evidence type="ECO:0000256" key="4">
    <source>
        <dbReference type="ARBA" id="ARBA00022679"/>
    </source>
</evidence>
<dbReference type="GO" id="GO:0005886">
    <property type="term" value="C:plasma membrane"/>
    <property type="evidence" value="ECO:0007669"/>
    <property type="project" value="UniProtKB-SubCell"/>
</dbReference>
<dbReference type="Pfam" id="PF00672">
    <property type="entry name" value="HAMP"/>
    <property type="match status" value="1"/>
</dbReference>
<accession>A0A3N5XY38</accession>
<dbReference type="InterPro" id="IPR011712">
    <property type="entry name" value="Sig_transdc_His_kin_sub3_dim/P"/>
</dbReference>
<dbReference type="Pfam" id="PF02518">
    <property type="entry name" value="HATPase_c"/>
    <property type="match status" value="1"/>
</dbReference>
<dbReference type="GO" id="GO:0046983">
    <property type="term" value="F:protein dimerization activity"/>
    <property type="evidence" value="ECO:0007669"/>
    <property type="project" value="InterPro"/>
</dbReference>
<comment type="caution">
    <text evidence="13">The sequence shown here is derived from an EMBL/GenBank/DDBJ whole genome shotgun (WGS) entry which is preliminary data.</text>
</comment>
<dbReference type="SUPFAM" id="SSF55874">
    <property type="entry name" value="ATPase domain of HSP90 chaperone/DNA topoisomerase II/histidine kinase"/>
    <property type="match status" value="1"/>
</dbReference>
<keyword evidence="10" id="KW-0175">Coiled coil</keyword>
<dbReference type="PANTHER" id="PTHR24421:SF37">
    <property type="entry name" value="SENSOR HISTIDINE KINASE NARS"/>
    <property type="match status" value="1"/>
</dbReference>
<dbReference type="SMART" id="SM00304">
    <property type="entry name" value="HAMP"/>
    <property type="match status" value="1"/>
</dbReference>
<dbReference type="Proteomes" id="UP000275281">
    <property type="component" value="Unassembled WGS sequence"/>
</dbReference>
<evidence type="ECO:0000256" key="10">
    <source>
        <dbReference type="SAM" id="Coils"/>
    </source>
</evidence>
<dbReference type="Gene3D" id="3.30.565.10">
    <property type="entry name" value="Histidine kinase-like ATPase, C-terminal domain"/>
    <property type="match status" value="1"/>
</dbReference>
<evidence type="ECO:0000256" key="8">
    <source>
        <dbReference type="ARBA" id="ARBA00023012"/>
    </source>
</evidence>
<keyword evidence="2" id="KW-1003">Cell membrane</keyword>
<dbReference type="Gene3D" id="6.10.340.10">
    <property type="match status" value="1"/>
</dbReference>
<evidence type="ECO:0000256" key="11">
    <source>
        <dbReference type="SAM" id="Phobius"/>
    </source>
</evidence>
<keyword evidence="4" id="KW-0808">Transferase</keyword>
<dbReference type="InterPro" id="IPR036890">
    <property type="entry name" value="HATPase_C_sf"/>
</dbReference>
<evidence type="ECO:0000259" key="12">
    <source>
        <dbReference type="PROSITE" id="PS50885"/>
    </source>
</evidence>
<keyword evidence="8" id="KW-0902">Two-component regulatory system</keyword>
<keyword evidence="7 11" id="KW-1133">Transmembrane helix</keyword>
<evidence type="ECO:0000256" key="6">
    <source>
        <dbReference type="ARBA" id="ARBA00022777"/>
    </source>
</evidence>
<evidence type="ECO:0000256" key="9">
    <source>
        <dbReference type="ARBA" id="ARBA00023136"/>
    </source>
</evidence>
<feature type="coiled-coil region" evidence="10">
    <location>
        <begin position="258"/>
        <end position="285"/>
    </location>
</feature>
<organism evidence="13 14">
    <name type="scientific">Alteromonas sediminis</name>
    <dbReference type="NCBI Taxonomy" id="2259342"/>
    <lineage>
        <taxon>Bacteria</taxon>
        <taxon>Pseudomonadati</taxon>
        <taxon>Pseudomonadota</taxon>
        <taxon>Gammaproteobacteria</taxon>
        <taxon>Alteromonadales</taxon>
        <taxon>Alteromonadaceae</taxon>
        <taxon>Alteromonas/Salinimonas group</taxon>
        <taxon>Alteromonas</taxon>
    </lineage>
</organism>
<evidence type="ECO:0000256" key="5">
    <source>
        <dbReference type="ARBA" id="ARBA00022692"/>
    </source>
</evidence>
<dbReference type="InterPro" id="IPR050482">
    <property type="entry name" value="Sensor_HK_TwoCompSys"/>
</dbReference>
<dbReference type="SMART" id="SM00387">
    <property type="entry name" value="HATPase_c"/>
    <property type="match status" value="1"/>
</dbReference>
<dbReference type="CDD" id="cd06225">
    <property type="entry name" value="HAMP"/>
    <property type="match status" value="1"/>
</dbReference>
<protein>
    <submittedName>
        <fullName evidence="13">HAMP domain-containing protein</fullName>
    </submittedName>
</protein>
<keyword evidence="3" id="KW-0597">Phosphoprotein</keyword>
<dbReference type="InterPro" id="IPR003660">
    <property type="entry name" value="HAMP_dom"/>
</dbReference>
<evidence type="ECO:0000313" key="14">
    <source>
        <dbReference type="Proteomes" id="UP000275281"/>
    </source>
</evidence>
<dbReference type="InterPro" id="IPR003594">
    <property type="entry name" value="HATPase_dom"/>
</dbReference>
<evidence type="ECO:0000256" key="1">
    <source>
        <dbReference type="ARBA" id="ARBA00004651"/>
    </source>
</evidence>
<name>A0A3N5XY38_9ALTE</name>
<dbReference type="Pfam" id="PF07730">
    <property type="entry name" value="HisKA_3"/>
    <property type="match status" value="1"/>
</dbReference>
<keyword evidence="14" id="KW-1185">Reference proteome</keyword>